<dbReference type="AlphaFoldDB" id="A0AAE0ETP3"/>
<name>A0AAE0ETP3_9CHLO</name>
<feature type="transmembrane region" description="Helical" evidence="1">
    <location>
        <begin position="272"/>
        <end position="296"/>
    </location>
</feature>
<comment type="caution">
    <text evidence="2">The sequence shown here is derived from an EMBL/GenBank/DDBJ whole genome shotgun (WGS) entry which is preliminary data.</text>
</comment>
<evidence type="ECO:0000313" key="2">
    <source>
        <dbReference type="EMBL" id="KAK3240246.1"/>
    </source>
</evidence>
<evidence type="ECO:0000313" key="3">
    <source>
        <dbReference type="Proteomes" id="UP001190700"/>
    </source>
</evidence>
<keyword evidence="3" id="KW-1185">Reference proteome</keyword>
<keyword evidence="1" id="KW-0812">Transmembrane</keyword>
<dbReference type="EMBL" id="LGRX02033700">
    <property type="protein sequence ID" value="KAK3240246.1"/>
    <property type="molecule type" value="Genomic_DNA"/>
</dbReference>
<dbReference type="Proteomes" id="UP001190700">
    <property type="component" value="Unassembled WGS sequence"/>
</dbReference>
<sequence>MPAFMFFSGAFSSHEITSEALRKNFVMLLVPCFIFDTWRSFILTRSVTEWFTEEQLDHAFDVGKPDFLAIGLWYLKALFILRIALVATGNLNTLALSISTFFVYCTYIVWLDGKGYNDQTVFYKSLEMCPFYFAGYLCKRHKILESYQSLLRTRPSIRVLAFCIAISLWLLALLSGKLLHEDWCPWWLQHPSWEESFRKPVYKLPNRLWCAAWKFAYTWVWSSWIPLDRIPGVGESGARTLAAYIFNTEAQWIIQVSALKLYEVGLTGNACWSFLVLSPLAVLFAFTTEAFSYAFWPLITPTWCSKWIVGKEMPPNACFKEYGWKPWLAAFLVGSAAFSLANTLNDDYLVFYTHEHINPFANEDCKQWWGKWTKP</sequence>
<keyword evidence="1" id="KW-0472">Membrane</keyword>
<keyword evidence="1" id="KW-1133">Transmembrane helix</keyword>
<protein>
    <submittedName>
        <fullName evidence="2">Uncharacterized protein</fullName>
    </submittedName>
</protein>
<gene>
    <name evidence="2" type="ORF">CYMTET_49903</name>
</gene>
<organism evidence="2 3">
    <name type="scientific">Cymbomonas tetramitiformis</name>
    <dbReference type="NCBI Taxonomy" id="36881"/>
    <lineage>
        <taxon>Eukaryota</taxon>
        <taxon>Viridiplantae</taxon>
        <taxon>Chlorophyta</taxon>
        <taxon>Pyramimonadophyceae</taxon>
        <taxon>Pyramimonadales</taxon>
        <taxon>Pyramimonadaceae</taxon>
        <taxon>Cymbomonas</taxon>
    </lineage>
</organism>
<evidence type="ECO:0000256" key="1">
    <source>
        <dbReference type="SAM" id="Phobius"/>
    </source>
</evidence>
<accession>A0AAE0ETP3</accession>
<proteinExistence type="predicted"/>
<reference evidence="2 3" key="1">
    <citation type="journal article" date="2015" name="Genome Biol. Evol.">
        <title>Comparative Genomics of a Bacterivorous Green Alga Reveals Evolutionary Causalities and Consequences of Phago-Mixotrophic Mode of Nutrition.</title>
        <authorList>
            <person name="Burns J.A."/>
            <person name="Paasch A."/>
            <person name="Narechania A."/>
            <person name="Kim E."/>
        </authorList>
    </citation>
    <scope>NUCLEOTIDE SEQUENCE [LARGE SCALE GENOMIC DNA]</scope>
    <source>
        <strain evidence="2 3">PLY_AMNH</strain>
    </source>
</reference>
<feature type="transmembrane region" description="Helical" evidence="1">
    <location>
        <begin position="91"/>
        <end position="109"/>
    </location>
</feature>
<feature type="transmembrane region" description="Helical" evidence="1">
    <location>
        <begin position="159"/>
        <end position="179"/>
    </location>
</feature>
<feature type="transmembrane region" description="Helical" evidence="1">
    <location>
        <begin position="67"/>
        <end position="84"/>
    </location>
</feature>